<protein>
    <submittedName>
        <fullName evidence="1">Uncharacterized protein</fullName>
    </submittedName>
</protein>
<name>A0A151M3V8_ALLMI</name>
<keyword evidence="2" id="KW-1185">Reference proteome</keyword>
<proteinExistence type="predicted"/>
<sequence>MPTPSQRDQLGLSRPPTKLKATTLAAMVWARQDWQEGLDWLSPWSRKHCRKLPAPERVEQPRQDLKGIGARSTQQLGLLQDTVLRHPTAL</sequence>
<evidence type="ECO:0000313" key="2">
    <source>
        <dbReference type="Proteomes" id="UP000050525"/>
    </source>
</evidence>
<evidence type="ECO:0000313" key="1">
    <source>
        <dbReference type="EMBL" id="KYO19178.1"/>
    </source>
</evidence>
<dbReference type="AlphaFoldDB" id="A0A151M3V8"/>
<gene>
    <name evidence="1" type="ORF">Y1Q_0003401</name>
</gene>
<accession>A0A151M3V8</accession>
<comment type="caution">
    <text evidence="1">The sequence shown here is derived from an EMBL/GenBank/DDBJ whole genome shotgun (WGS) entry which is preliminary data.</text>
</comment>
<organism evidence="1 2">
    <name type="scientific">Alligator mississippiensis</name>
    <name type="common">American alligator</name>
    <dbReference type="NCBI Taxonomy" id="8496"/>
    <lineage>
        <taxon>Eukaryota</taxon>
        <taxon>Metazoa</taxon>
        <taxon>Chordata</taxon>
        <taxon>Craniata</taxon>
        <taxon>Vertebrata</taxon>
        <taxon>Euteleostomi</taxon>
        <taxon>Archelosauria</taxon>
        <taxon>Archosauria</taxon>
        <taxon>Crocodylia</taxon>
        <taxon>Alligatoridae</taxon>
        <taxon>Alligatorinae</taxon>
        <taxon>Alligator</taxon>
    </lineage>
</organism>
<reference evidence="1 2" key="1">
    <citation type="journal article" date="2012" name="Genome Biol.">
        <title>Sequencing three crocodilian genomes to illuminate the evolution of archosaurs and amniotes.</title>
        <authorList>
            <person name="St John J.A."/>
            <person name="Braun E.L."/>
            <person name="Isberg S.R."/>
            <person name="Miles L.G."/>
            <person name="Chong A.Y."/>
            <person name="Gongora J."/>
            <person name="Dalzell P."/>
            <person name="Moran C."/>
            <person name="Bed'hom B."/>
            <person name="Abzhanov A."/>
            <person name="Burgess S.C."/>
            <person name="Cooksey A.M."/>
            <person name="Castoe T.A."/>
            <person name="Crawford N.G."/>
            <person name="Densmore L.D."/>
            <person name="Drew J.C."/>
            <person name="Edwards S.V."/>
            <person name="Faircloth B.C."/>
            <person name="Fujita M.K."/>
            <person name="Greenwold M.J."/>
            <person name="Hoffmann F.G."/>
            <person name="Howard J.M."/>
            <person name="Iguchi T."/>
            <person name="Janes D.E."/>
            <person name="Khan S.Y."/>
            <person name="Kohno S."/>
            <person name="de Koning A.J."/>
            <person name="Lance S.L."/>
            <person name="McCarthy F.M."/>
            <person name="McCormack J.E."/>
            <person name="Merchant M.E."/>
            <person name="Peterson D.G."/>
            <person name="Pollock D.D."/>
            <person name="Pourmand N."/>
            <person name="Raney B.J."/>
            <person name="Roessler K.A."/>
            <person name="Sanford J.R."/>
            <person name="Sawyer R.H."/>
            <person name="Schmidt C.J."/>
            <person name="Triplett E.W."/>
            <person name="Tuberville T.D."/>
            <person name="Venegas-Anaya M."/>
            <person name="Howard J.T."/>
            <person name="Jarvis E.D."/>
            <person name="Guillette L.J.Jr."/>
            <person name="Glenn T.C."/>
            <person name="Green R.E."/>
            <person name="Ray D.A."/>
        </authorList>
    </citation>
    <scope>NUCLEOTIDE SEQUENCE [LARGE SCALE GENOMIC DNA]</scope>
    <source>
        <strain evidence="1">KSC_2009_1</strain>
    </source>
</reference>
<dbReference type="EMBL" id="AKHW03006683">
    <property type="protein sequence ID" value="KYO19178.1"/>
    <property type="molecule type" value="Genomic_DNA"/>
</dbReference>
<dbReference type="Proteomes" id="UP000050525">
    <property type="component" value="Unassembled WGS sequence"/>
</dbReference>